<evidence type="ECO:0000256" key="1">
    <source>
        <dbReference type="SAM" id="Phobius"/>
    </source>
</evidence>
<keyword evidence="1" id="KW-1133">Transmembrane helix</keyword>
<dbReference type="Pfam" id="PF02517">
    <property type="entry name" value="Rce1-like"/>
    <property type="match status" value="1"/>
</dbReference>
<gene>
    <name evidence="3" type="ORF">HZF06_09535</name>
</gene>
<dbReference type="GO" id="GO:0006508">
    <property type="term" value="P:proteolysis"/>
    <property type="evidence" value="ECO:0007669"/>
    <property type="project" value="UniProtKB-KW"/>
</dbReference>
<feature type="domain" description="CAAX prenyl protease 2/Lysostaphin resistance protein A-like" evidence="2">
    <location>
        <begin position="114"/>
        <end position="213"/>
    </location>
</feature>
<protein>
    <submittedName>
        <fullName evidence="3">CPBP family intramembrane metalloprotease</fullName>
    </submittedName>
</protein>
<feature type="transmembrane region" description="Helical" evidence="1">
    <location>
        <begin position="83"/>
        <end position="102"/>
    </location>
</feature>
<dbReference type="InterPro" id="IPR042150">
    <property type="entry name" value="MmRce1-like"/>
</dbReference>
<accession>A0A7D6W3B3</accession>
<keyword evidence="3" id="KW-0645">Protease</keyword>
<feature type="transmembrane region" description="Helical" evidence="1">
    <location>
        <begin position="172"/>
        <end position="193"/>
    </location>
</feature>
<dbReference type="KEGG" id="cint:HZF06_09535"/>
<dbReference type="Proteomes" id="UP000512286">
    <property type="component" value="Chromosome"/>
</dbReference>
<organism evidence="3 4">
    <name type="scientific">Clostridium intestinale</name>
    <dbReference type="NCBI Taxonomy" id="36845"/>
    <lineage>
        <taxon>Bacteria</taxon>
        <taxon>Bacillati</taxon>
        <taxon>Bacillota</taxon>
        <taxon>Clostridia</taxon>
        <taxon>Eubacteriales</taxon>
        <taxon>Clostridiaceae</taxon>
        <taxon>Clostridium</taxon>
    </lineage>
</organism>
<dbReference type="EMBL" id="CP059378">
    <property type="protein sequence ID" value="QLY81805.1"/>
    <property type="molecule type" value="Genomic_DNA"/>
</dbReference>
<keyword evidence="3" id="KW-0482">Metalloprotease</keyword>
<dbReference type="GO" id="GO:0080120">
    <property type="term" value="P:CAAX-box protein maturation"/>
    <property type="evidence" value="ECO:0007669"/>
    <property type="project" value="UniProtKB-ARBA"/>
</dbReference>
<feature type="transmembrane region" description="Helical" evidence="1">
    <location>
        <begin position="200"/>
        <end position="217"/>
    </location>
</feature>
<feature type="transmembrane region" description="Helical" evidence="1">
    <location>
        <begin position="146"/>
        <end position="166"/>
    </location>
</feature>
<dbReference type="AlphaFoldDB" id="A0A7D6W3B3"/>
<feature type="transmembrane region" description="Helical" evidence="1">
    <location>
        <begin position="7"/>
        <end position="28"/>
    </location>
</feature>
<keyword evidence="1" id="KW-0472">Membrane</keyword>
<sequence length="252" mass="28561">MERKKAVSMYLFGALGQILIVCIAVMTLRSFGIKADYTTLIGMLAIGVGGVSTALWGSIVSIKYRKISIKQILGDFVSVKKSYKYYLLVIMFLLLDFSYVLVGGKFEISSWYIPIILFLKAILFGGIEEIGWRYTFQPILEEKVNFIFSTAITFVSWGIWHFLYFYTEGTIYQIQVVPFLFGLLTNCFILAALFKVTQSLWICVMTHALINMFTQIAIGDNEYLSIACKILIIIIATTIARKKKISKKYGAT</sequence>
<dbReference type="RefSeq" id="WP_181603325.1">
    <property type="nucleotide sequence ID" value="NZ_CP059378.1"/>
</dbReference>
<keyword evidence="1" id="KW-0812">Transmembrane</keyword>
<proteinExistence type="predicted"/>
<name>A0A7D6W3B3_9CLOT</name>
<reference evidence="3 4" key="1">
    <citation type="submission" date="2020-07" db="EMBL/GenBank/DDBJ databases">
        <title>Electron transfer.</title>
        <authorList>
            <person name="Huang L."/>
            <person name="Liu X."/>
            <person name="Zhou S."/>
        </authorList>
    </citation>
    <scope>NUCLEOTIDE SEQUENCE [LARGE SCALE GENOMIC DNA]</scope>
    <source>
        <strain evidence="3 4">Lx1</strain>
    </source>
</reference>
<evidence type="ECO:0000313" key="4">
    <source>
        <dbReference type="Proteomes" id="UP000512286"/>
    </source>
</evidence>
<keyword evidence="3" id="KW-0378">Hydrolase</keyword>
<dbReference type="GO" id="GO:0008237">
    <property type="term" value="F:metallopeptidase activity"/>
    <property type="evidence" value="ECO:0007669"/>
    <property type="project" value="UniProtKB-KW"/>
</dbReference>
<evidence type="ECO:0000313" key="3">
    <source>
        <dbReference type="EMBL" id="QLY81805.1"/>
    </source>
</evidence>
<dbReference type="PANTHER" id="PTHR35797:SF1">
    <property type="entry name" value="PROTEASE"/>
    <property type="match status" value="1"/>
</dbReference>
<evidence type="ECO:0000259" key="2">
    <source>
        <dbReference type="Pfam" id="PF02517"/>
    </source>
</evidence>
<dbReference type="GO" id="GO:0004175">
    <property type="term" value="F:endopeptidase activity"/>
    <property type="evidence" value="ECO:0007669"/>
    <property type="project" value="UniProtKB-ARBA"/>
</dbReference>
<dbReference type="PANTHER" id="PTHR35797">
    <property type="entry name" value="PROTEASE-RELATED"/>
    <property type="match status" value="1"/>
</dbReference>
<feature type="transmembrane region" description="Helical" evidence="1">
    <location>
        <begin position="40"/>
        <end position="62"/>
    </location>
</feature>
<dbReference type="InterPro" id="IPR003675">
    <property type="entry name" value="Rce1/LyrA-like_dom"/>
</dbReference>
<feature type="transmembrane region" description="Helical" evidence="1">
    <location>
        <begin position="223"/>
        <end position="240"/>
    </location>
</feature>
<feature type="transmembrane region" description="Helical" evidence="1">
    <location>
        <begin position="108"/>
        <end position="125"/>
    </location>
</feature>